<dbReference type="GO" id="GO:0051017">
    <property type="term" value="P:actin filament bundle assembly"/>
    <property type="evidence" value="ECO:0007669"/>
    <property type="project" value="EnsemblFungi"/>
</dbReference>
<feature type="region of interest" description="Disordered" evidence="4">
    <location>
        <begin position="105"/>
        <end position="124"/>
    </location>
</feature>
<dbReference type="AlphaFoldDB" id="A0A1Q2ZZ34"/>
<evidence type="ECO:0000259" key="5">
    <source>
        <dbReference type="PROSITE" id="PS50003"/>
    </source>
</evidence>
<keyword evidence="2" id="KW-0597">Phosphoprotein</keyword>
<reference evidence="6 7" key="1">
    <citation type="submission" date="2016-08" db="EMBL/GenBank/DDBJ databases">
        <title>Draft genome sequence of allopolyploid Zygosaccharomyces rouxii.</title>
        <authorList>
            <person name="Watanabe J."/>
            <person name="Uehara K."/>
            <person name="Mogi Y."/>
            <person name="Tsukioka Y."/>
        </authorList>
    </citation>
    <scope>NUCLEOTIDE SEQUENCE [LARGE SCALE GENOMIC DNA]</scope>
    <source>
        <strain evidence="6 7">NBRC 110957</strain>
    </source>
</reference>
<dbReference type="Gene3D" id="2.30.29.30">
    <property type="entry name" value="Pleckstrin-homology domain (PH domain)/Phosphotyrosine-binding domain (PTB)"/>
    <property type="match status" value="1"/>
</dbReference>
<dbReference type="InterPro" id="IPR011993">
    <property type="entry name" value="PH-like_dom_sf"/>
</dbReference>
<dbReference type="GO" id="GO:0001558">
    <property type="term" value="P:regulation of cell growth"/>
    <property type="evidence" value="ECO:0007669"/>
    <property type="project" value="EnsemblFungi"/>
</dbReference>
<feature type="compositionally biased region" description="Polar residues" evidence="4">
    <location>
        <begin position="105"/>
        <end position="116"/>
    </location>
</feature>
<accession>A0A1Q2ZZ34</accession>
<dbReference type="SUPFAM" id="SSF50729">
    <property type="entry name" value="PH domain-like"/>
    <property type="match status" value="1"/>
</dbReference>
<dbReference type="Proteomes" id="UP000187013">
    <property type="component" value="Unassembled WGS sequence"/>
</dbReference>
<protein>
    <recommendedName>
        <fullName evidence="5">PH domain-containing protein</fullName>
    </recommendedName>
</protein>
<feature type="compositionally biased region" description="Polar residues" evidence="4">
    <location>
        <begin position="653"/>
        <end position="703"/>
    </location>
</feature>
<dbReference type="FunFam" id="2.30.29.30:FF:000328">
    <property type="entry name" value="Phosphatidylinositol 4,5-bisphosphate-binding protein SLM1"/>
    <property type="match status" value="1"/>
</dbReference>
<evidence type="ECO:0000256" key="3">
    <source>
        <dbReference type="ARBA" id="ARBA00064463"/>
    </source>
</evidence>
<dbReference type="GO" id="GO:0070941">
    <property type="term" value="P:eisosome assembly"/>
    <property type="evidence" value="ECO:0007669"/>
    <property type="project" value="EnsemblFungi"/>
</dbReference>
<dbReference type="PANTHER" id="PTHR31941:SF16">
    <property type="entry name" value="PHOSPHATIDYLINOSITOL 4,5-BISPHOSPHATE-BINDING PROTEIN SLM1-RELATED"/>
    <property type="match status" value="1"/>
</dbReference>
<dbReference type="FunFam" id="1.20.1270.60:FF:000078">
    <property type="entry name" value="Slm1p"/>
    <property type="match status" value="1"/>
</dbReference>
<dbReference type="InterPro" id="IPR046869">
    <property type="entry name" value="SLM1/RGC1-like_PH"/>
</dbReference>
<comment type="caution">
    <text evidence="6">The sequence shown here is derived from an EMBL/GenBank/DDBJ whole genome shotgun (WGS) entry which is preliminary data.</text>
</comment>
<gene>
    <name evidence="6" type="ORF">ZYGR_0N00920</name>
</gene>
<dbReference type="Pfam" id="PF20400">
    <property type="entry name" value="BAR_4"/>
    <property type="match status" value="1"/>
</dbReference>
<organism evidence="6 7">
    <name type="scientific">Zygosaccharomyces rouxii</name>
    <dbReference type="NCBI Taxonomy" id="4956"/>
    <lineage>
        <taxon>Eukaryota</taxon>
        <taxon>Fungi</taxon>
        <taxon>Dikarya</taxon>
        <taxon>Ascomycota</taxon>
        <taxon>Saccharomycotina</taxon>
        <taxon>Saccharomycetes</taxon>
        <taxon>Saccharomycetales</taxon>
        <taxon>Saccharomycetaceae</taxon>
        <taxon>Zygosaccharomyces</taxon>
    </lineage>
</organism>
<evidence type="ECO:0000313" key="6">
    <source>
        <dbReference type="EMBL" id="GAV48688.1"/>
    </source>
</evidence>
<feature type="region of interest" description="Disordered" evidence="4">
    <location>
        <begin position="138"/>
        <end position="194"/>
    </location>
</feature>
<comment type="subcellular location">
    <subcellularLocation>
        <location evidence="1">Cell membrane</location>
        <topology evidence="1">Peripheral membrane protein</topology>
        <orientation evidence="1">Cytoplasmic side</orientation>
    </subcellularLocation>
</comment>
<dbReference type="PANTHER" id="PTHR31941">
    <property type="entry name" value="CYTOSKELETAL SIGNALING PROTEIN SLM1"/>
    <property type="match status" value="1"/>
</dbReference>
<name>A0A1Q2ZZ34_ZYGRO</name>
<dbReference type="GO" id="GO:0042802">
    <property type="term" value="F:identical protein binding"/>
    <property type="evidence" value="ECO:0007669"/>
    <property type="project" value="EnsemblFungi"/>
</dbReference>
<evidence type="ECO:0000313" key="7">
    <source>
        <dbReference type="Proteomes" id="UP000187013"/>
    </source>
</evidence>
<feature type="compositionally biased region" description="Polar residues" evidence="4">
    <location>
        <begin position="147"/>
        <end position="165"/>
    </location>
</feature>
<dbReference type="InterPro" id="IPR001849">
    <property type="entry name" value="PH_domain"/>
</dbReference>
<comment type="subunit">
    <text evidence="3">Heterodimer of SLM1-SLM2. Binds phosphatidylinositol 4,5-bisphosphate, which is required for function. Interacts with the TORC2 subunits AVO2, BIT61 and TOR2. Interacts with the calcineurin catalytic subunits CNA1 and CNA2.</text>
</comment>
<proteinExistence type="predicted"/>
<feature type="compositionally biased region" description="Low complexity" evidence="4">
    <location>
        <begin position="15"/>
        <end position="27"/>
    </location>
</feature>
<feature type="domain" description="PH" evidence="5">
    <location>
        <begin position="485"/>
        <end position="590"/>
    </location>
</feature>
<dbReference type="GO" id="GO:0031929">
    <property type="term" value="P:TOR signaling"/>
    <property type="evidence" value="ECO:0007669"/>
    <property type="project" value="EnsemblFungi"/>
</dbReference>
<evidence type="ECO:0000256" key="4">
    <source>
        <dbReference type="SAM" id="MobiDB-lite"/>
    </source>
</evidence>
<feature type="compositionally biased region" description="Polar residues" evidence="4">
    <location>
        <begin position="620"/>
        <end position="629"/>
    </location>
</feature>
<dbReference type="GO" id="GO:0016197">
    <property type="term" value="P:endosomal transport"/>
    <property type="evidence" value="ECO:0007669"/>
    <property type="project" value="EnsemblFungi"/>
</dbReference>
<feature type="compositionally biased region" description="Polar residues" evidence="4">
    <location>
        <begin position="28"/>
        <end position="40"/>
    </location>
</feature>
<dbReference type="SMART" id="SM00233">
    <property type="entry name" value="PH"/>
    <property type="match status" value="1"/>
</dbReference>
<dbReference type="OrthoDB" id="5598057at2759"/>
<evidence type="ECO:0000256" key="1">
    <source>
        <dbReference type="ARBA" id="ARBA00004413"/>
    </source>
</evidence>
<dbReference type="InterPro" id="IPR043453">
    <property type="entry name" value="Slm1_PH"/>
</dbReference>
<dbReference type="eggNOG" id="ENOG502QRAF">
    <property type="taxonomic scope" value="Eukaryota"/>
</dbReference>
<dbReference type="OMA" id="IRRGHNW"/>
<dbReference type="CDD" id="cd13311">
    <property type="entry name" value="PH_Slm1"/>
    <property type="match status" value="1"/>
</dbReference>
<dbReference type="GO" id="GO:0072659">
    <property type="term" value="P:protein localization to plasma membrane"/>
    <property type="evidence" value="ECO:0007669"/>
    <property type="project" value="EnsemblFungi"/>
</dbReference>
<dbReference type="EMBL" id="BDGX01000014">
    <property type="protein sequence ID" value="GAV48688.1"/>
    <property type="molecule type" value="Genomic_DNA"/>
</dbReference>
<feature type="region of interest" description="Disordered" evidence="4">
    <location>
        <begin position="611"/>
        <end position="703"/>
    </location>
</feature>
<evidence type="ECO:0000256" key="2">
    <source>
        <dbReference type="ARBA" id="ARBA00022553"/>
    </source>
</evidence>
<dbReference type="GO" id="GO:0046625">
    <property type="term" value="F:sphingolipid binding"/>
    <property type="evidence" value="ECO:0007669"/>
    <property type="project" value="EnsemblFungi"/>
</dbReference>
<dbReference type="GO" id="GO:0030950">
    <property type="term" value="P:establishment or maintenance of actin cytoskeleton polarity"/>
    <property type="evidence" value="ECO:0007669"/>
    <property type="project" value="EnsemblFungi"/>
</dbReference>
<dbReference type="InterPro" id="IPR046868">
    <property type="entry name" value="BAR_4"/>
</dbReference>
<dbReference type="GO" id="GO:0005546">
    <property type="term" value="F:phosphatidylinositol-4,5-bisphosphate binding"/>
    <property type="evidence" value="ECO:0007669"/>
    <property type="project" value="EnsemblFungi"/>
</dbReference>
<feature type="compositionally biased region" description="Polar residues" evidence="4">
    <location>
        <begin position="66"/>
        <end position="90"/>
    </location>
</feature>
<sequence>MSNHNKLRNISDVTSQQNSNLQQFQNLHTISTSSSNRSQVQEQEEDGEEEEGEEQEEDGEGDELQQSETAVPQQPLHDSSLTERLSGSDSPKQHLQEPVVLTSGTLQPSPAMQKQNSLDHHHNYHQQQVQAPYLNNEYVNGNGARASPSSSQLPKLSTSFSRTPKSGSGSAGGSVGGSSAIMTPRRSKKSDPRNPLVVLMPASAQPTEVLASRFSAWRSVIRSIITYLTETASIQDEIVRQQLRLTHAVQFPFFVAEGQKPNSNEEKTAQNFFMPAGSGSIQELPSILNQYHGTVASHASRMSKELTNDVIPRLEDLRRDLLVKIKEIKALQSDFKNSCFKELQQTKVDMKHYLEAIEEAHHGAPKHDPYLAKIVLDRQIRKQLSEENFVHEAFDNLESSGSELENVVVMEIQNSLTIYARLIGEESQLVFDILLSRLDGGFLSRNPEFEWSNFIKRDPNFIAPNLPMRKLKEISYKYQYDPLSYEIRSGVLERRSKFLKSYSKGYYVLTPNFLHEFKTSDRKKDQVPMMSLPLGECTVTEHSKPGSSDDKFVLHAKQNGIIHRGHNWVFRTDNFDSMMSWFEDLKVLTSLNGLKEKNRFIQDRLNLTSDGRPKEMLMATSPSTGLPRNSTDRSLRGHISGSTSGYSGPPLQNDLNGNPSAPRLDNQTNTTTNSSLPDTNKLDISSDSMGNVYASSLENETKT</sequence>
<feature type="compositionally biased region" description="Acidic residues" evidence="4">
    <location>
        <begin position="42"/>
        <end position="65"/>
    </location>
</feature>
<dbReference type="Pfam" id="PF20399">
    <property type="entry name" value="PH_20"/>
    <property type="match status" value="1"/>
</dbReference>
<dbReference type="GO" id="GO:0005886">
    <property type="term" value="C:plasma membrane"/>
    <property type="evidence" value="ECO:0007669"/>
    <property type="project" value="UniProtKB-SubCell"/>
</dbReference>
<dbReference type="PROSITE" id="PS50003">
    <property type="entry name" value="PH_DOMAIN"/>
    <property type="match status" value="1"/>
</dbReference>
<feature type="region of interest" description="Disordered" evidence="4">
    <location>
        <begin position="1"/>
        <end position="95"/>
    </location>
</feature>